<keyword evidence="2" id="KW-1185">Reference proteome</keyword>
<gene>
    <name evidence="1" type="ORF">SS1G_10972</name>
</gene>
<evidence type="ECO:0000313" key="1">
    <source>
        <dbReference type="EMBL" id="EDN95097.1"/>
    </source>
</evidence>
<name>A7F055_SCLS1</name>
<proteinExistence type="predicted"/>
<protein>
    <submittedName>
        <fullName evidence="1">Uncharacterized protein</fullName>
    </submittedName>
</protein>
<reference evidence="2" key="1">
    <citation type="journal article" date="2011" name="PLoS Genet.">
        <title>Genomic analysis of the necrotrophic fungal pathogens Sclerotinia sclerotiorum and Botrytis cinerea.</title>
        <authorList>
            <person name="Amselem J."/>
            <person name="Cuomo C.A."/>
            <person name="van Kan J.A."/>
            <person name="Viaud M."/>
            <person name="Benito E.P."/>
            <person name="Couloux A."/>
            <person name="Coutinho P.M."/>
            <person name="de Vries R.P."/>
            <person name="Dyer P.S."/>
            <person name="Fillinger S."/>
            <person name="Fournier E."/>
            <person name="Gout L."/>
            <person name="Hahn M."/>
            <person name="Kohn L."/>
            <person name="Lapalu N."/>
            <person name="Plummer K.M."/>
            <person name="Pradier J.M."/>
            <person name="Quevillon E."/>
            <person name="Sharon A."/>
            <person name="Simon A."/>
            <person name="ten Have A."/>
            <person name="Tudzynski B."/>
            <person name="Tudzynski P."/>
            <person name="Wincker P."/>
            <person name="Andrew M."/>
            <person name="Anthouard V."/>
            <person name="Beever R.E."/>
            <person name="Beffa R."/>
            <person name="Benoit I."/>
            <person name="Bouzid O."/>
            <person name="Brault B."/>
            <person name="Chen Z."/>
            <person name="Choquer M."/>
            <person name="Collemare J."/>
            <person name="Cotton P."/>
            <person name="Danchin E.G."/>
            <person name="Da Silva C."/>
            <person name="Gautier A."/>
            <person name="Giraud C."/>
            <person name="Giraud T."/>
            <person name="Gonzalez C."/>
            <person name="Grossetete S."/>
            <person name="Guldener U."/>
            <person name="Henrissat B."/>
            <person name="Howlett B.J."/>
            <person name="Kodira C."/>
            <person name="Kretschmer M."/>
            <person name="Lappartient A."/>
            <person name="Leroch M."/>
            <person name="Levis C."/>
            <person name="Mauceli E."/>
            <person name="Neuveglise C."/>
            <person name="Oeser B."/>
            <person name="Pearson M."/>
            <person name="Poulain J."/>
            <person name="Poussereau N."/>
            <person name="Quesneville H."/>
            <person name="Rascle C."/>
            <person name="Schumacher J."/>
            <person name="Segurens B."/>
            <person name="Sexton A."/>
            <person name="Silva E."/>
            <person name="Sirven C."/>
            <person name="Soanes D.M."/>
            <person name="Talbot N.J."/>
            <person name="Templeton M."/>
            <person name="Yandava C."/>
            <person name="Yarden O."/>
            <person name="Zeng Q."/>
            <person name="Rollins J.A."/>
            <person name="Lebrun M.H."/>
            <person name="Dickman M."/>
        </authorList>
    </citation>
    <scope>NUCLEOTIDE SEQUENCE [LARGE SCALE GENOMIC DNA]</scope>
    <source>
        <strain evidence="2">ATCC 18683 / 1980 / Ss-1</strain>
    </source>
</reference>
<dbReference type="KEGG" id="ssl:SS1G_10972"/>
<sequence length="77" mass="8159">MAAAFKGELSKVLRFEYGKSDAALEDESDNTSPLEVGRLLLSSSSILGSIVSSVRSSQPLSVLNCASASRFCSFRAI</sequence>
<dbReference type="Proteomes" id="UP000001312">
    <property type="component" value="Unassembled WGS sequence"/>
</dbReference>
<dbReference type="RefSeq" id="XP_001587732.1">
    <property type="nucleotide sequence ID" value="XM_001587682.1"/>
</dbReference>
<accession>A7F055</accession>
<dbReference type="HOGENOM" id="CLU_2639592_0_0_1"/>
<dbReference type="AlphaFoldDB" id="A7F055"/>
<dbReference type="GeneID" id="5483835"/>
<dbReference type="InParanoid" id="A7F055"/>
<evidence type="ECO:0000313" key="2">
    <source>
        <dbReference type="Proteomes" id="UP000001312"/>
    </source>
</evidence>
<organism evidence="1 2">
    <name type="scientific">Sclerotinia sclerotiorum (strain ATCC 18683 / 1980 / Ss-1)</name>
    <name type="common">White mold</name>
    <name type="synonym">Whetzelinia sclerotiorum</name>
    <dbReference type="NCBI Taxonomy" id="665079"/>
    <lineage>
        <taxon>Eukaryota</taxon>
        <taxon>Fungi</taxon>
        <taxon>Dikarya</taxon>
        <taxon>Ascomycota</taxon>
        <taxon>Pezizomycotina</taxon>
        <taxon>Leotiomycetes</taxon>
        <taxon>Helotiales</taxon>
        <taxon>Sclerotiniaceae</taxon>
        <taxon>Sclerotinia</taxon>
    </lineage>
</organism>
<dbReference type="EMBL" id="CH476637">
    <property type="protein sequence ID" value="EDN95097.1"/>
    <property type="molecule type" value="Genomic_DNA"/>
</dbReference>